<comment type="caution">
    <text evidence="2">The sequence shown here is derived from an EMBL/GenBank/DDBJ whole genome shotgun (WGS) entry which is preliminary data.</text>
</comment>
<feature type="compositionally biased region" description="Basic and acidic residues" evidence="1">
    <location>
        <begin position="170"/>
        <end position="184"/>
    </location>
</feature>
<dbReference type="RefSeq" id="WP_189989733.1">
    <property type="nucleotide sequence ID" value="NZ_BNCB01000001.1"/>
</dbReference>
<accession>A0ABQ3RDF8</accession>
<dbReference type="EMBL" id="BNEA01000015">
    <property type="protein sequence ID" value="GHI53893.1"/>
    <property type="molecule type" value="Genomic_DNA"/>
</dbReference>
<feature type="compositionally biased region" description="Acidic residues" evidence="1">
    <location>
        <begin position="115"/>
        <end position="124"/>
    </location>
</feature>
<gene>
    <name evidence="2" type="ORF">Srubr_37390</name>
</gene>
<evidence type="ECO:0000313" key="3">
    <source>
        <dbReference type="Proteomes" id="UP000646738"/>
    </source>
</evidence>
<feature type="compositionally biased region" description="Low complexity" evidence="1">
    <location>
        <begin position="188"/>
        <end position="199"/>
    </location>
</feature>
<protein>
    <submittedName>
        <fullName evidence="2">DNA-binding protein</fullName>
    </submittedName>
</protein>
<organism evidence="2 3">
    <name type="scientific">Streptomyces rubradiris</name>
    <name type="common">Streptomyces achromogenes subsp. rubradiris</name>
    <dbReference type="NCBI Taxonomy" id="285531"/>
    <lineage>
        <taxon>Bacteria</taxon>
        <taxon>Bacillati</taxon>
        <taxon>Actinomycetota</taxon>
        <taxon>Actinomycetes</taxon>
        <taxon>Kitasatosporales</taxon>
        <taxon>Streptomycetaceae</taxon>
        <taxon>Streptomyces</taxon>
    </lineage>
</organism>
<keyword evidence="2" id="KW-0238">DNA-binding</keyword>
<feature type="region of interest" description="Disordered" evidence="1">
    <location>
        <begin position="98"/>
        <end position="206"/>
    </location>
</feature>
<evidence type="ECO:0000313" key="2">
    <source>
        <dbReference type="EMBL" id="GHI53893.1"/>
    </source>
</evidence>
<reference evidence="3" key="1">
    <citation type="submission" date="2023-07" db="EMBL/GenBank/DDBJ databases">
        <title>Whole genome shotgun sequence of Streptomyces achromogenes subsp. rubradiris NBRC 14000.</title>
        <authorList>
            <person name="Komaki H."/>
            <person name="Tamura T."/>
        </authorList>
    </citation>
    <scope>NUCLEOTIDE SEQUENCE [LARGE SCALE GENOMIC DNA]</scope>
    <source>
        <strain evidence="3">NBRC 14000</strain>
    </source>
</reference>
<keyword evidence="3" id="KW-1185">Reference proteome</keyword>
<dbReference type="GO" id="GO:0003677">
    <property type="term" value="F:DNA binding"/>
    <property type="evidence" value="ECO:0007669"/>
    <property type="project" value="UniProtKB-KW"/>
</dbReference>
<name>A0ABQ3RDF8_STRRR</name>
<sequence>MSVNAREWVWEHSSSRGTARLVLLSIADRVADGKCVAWASVASLVERTNASRTAVRDALVALDKSGELKVLSHLEGPQRTTVYRLPRAAAWLAKVAAARREDPEAYVEPPTDSDPVPELDDDDEKDLRRYGIWPKKGTESDPSRRNPAGTESDPSRRNPTPRRAGIRPHHGTESDPQNRREPKVNRKGSSSGAAVTSATDWQVDPASHTWARQEGHLDRLGEEGLRAADAKWRAHRAGHAPRAAAAWAADWRAWIAREHAPVRPNLYALPGGGSAPAGGMTRSEAHTAALLAALNEPMPTGTE</sequence>
<evidence type="ECO:0000256" key="1">
    <source>
        <dbReference type="SAM" id="MobiDB-lite"/>
    </source>
</evidence>
<dbReference type="Proteomes" id="UP000646738">
    <property type="component" value="Unassembled WGS sequence"/>
</dbReference>
<proteinExistence type="predicted"/>